<feature type="non-terminal residue" evidence="1">
    <location>
        <position position="107"/>
    </location>
</feature>
<reference evidence="1" key="1">
    <citation type="submission" date="2021-06" db="EMBL/GenBank/DDBJ databases">
        <authorList>
            <person name="Kallberg Y."/>
            <person name="Tangrot J."/>
            <person name="Rosling A."/>
        </authorList>
    </citation>
    <scope>NUCLEOTIDE SEQUENCE</scope>
    <source>
        <strain evidence="1">MA461A</strain>
    </source>
</reference>
<protein>
    <submittedName>
        <fullName evidence="1">27849_t:CDS:1</fullName>
    </submittedName>
</protein>
<gene>
    <name evidence="1" type="ORF">RPERSI_LOCUS35895</name>
</gene>
<proteinExistence type="predicted"/>
<dbReference type="Proteomes" id="UP000789920">
    <property type="component" value="Unassembled WGS sequence"/>
</dbReference>
<accession>A0ACA9SXD9</accession>
<evidence type="ECO:0000313" key="1">
    <source>
        <dbReference type="EMBL" id="CAG8850038.1"/>
    </source>
</evidence>
<dbReference type="EMBL" id="CAJVQC010168753">
    <property type="protein sequence ID" value="CAG8850038.1"/>
    <property type="molecule type" value="Genomic_DNA"/>
</dbReference>
<keyword evidence="2" id="KW-1185">Reference proteome</keyword>
<organism evidence="1 2">
    <name type="scientific">Racocetra persica</name>
    <dbReference type="NCBI Taxonomy" id="160502"/>
    <lineage>
        <taxon>Eukaryota</taxon>
        <taxon>Fungi</taxon>
        <taxon>Fungi incertae sedis</taxon>
        <taxon>Mucoromycota</taxon>
        <taxon>Glomeromycotina</taxon>
        <taxon>Glomeromycetes</taxon>
        <taxon>Diversisporales</taxon>
        <taxon>Gigasporaceae</taxon>
        <taxon>Racocetra</taxon>
    </lineage>
</organism>
<comment type="caution">
    <text evidence="1">The sequence shown here is derived from an EMBL/GenBank/DDBJ whole genome shotgun (WGS) entry which is preliminary data.</text>
</comment>
<evidence type="ECO:0000313" key="2">
    <source>
        <dbReference type="Proteomes" id="UP000789920"/>
    </source>
</evidence>
<name>A0ACA9SXD9_9GLOM</name>
<sequence length="107" mass="12746">MPKYQKQNGVNLTPYDKKKPRKIFSKEKINFYVSKKEWQMNLILLENSLINCYPCLEEHLEAIKILKNIQKDQASQIEEIKGKISINKKNETKFKDETVEEVEEIEE</sequence>